<accession>A0A1Y0IVC6</accession>
<gene>
    <name evidence="2" type="ORF">CBW65_22385</name>
</gene>
<evidence type="ECO:0000313" key="2">
    <source>
        <dbReference type="EMBL" id="ARU63435.1"/>
    </source>
</evidence>
<reference evidence="3" key="1">
    <citation type="submission" date="2017-05" db="EMBL/GenBank/DDBJ databases">
        <authorList>
            <person name="Sung H."/>
        </authorList>
    </citation>
    <scope>NUCLEOTIDE SEQUENCE [LARGE SCALE GENOMIC DNA]</scope>
    <source>
        <strain evidence="3">AR23208</strain>
    </source>
</reference>
<keyword evidence="3" id="KW-1185">Reference proteome</keyword>
<keyword evidence="1" id="KW-0472">Membrane</keyword>
<feature type="transmembrane region" description="Helical" evidence="1">
    <location>
        <begin position="61"/>
        <end position="80"/>
    </location>
</feature>
<dbReference type="RefSeq" id="WP_087458779.1">
    <property type="nucleotide sequence ID" value="NZ_CP021434.1"/>
</dbReference>
<evidence type="ECO:0000313" key="3">
    <source>
        <dbReference type="Proteomes" id="UP000195437"/>
    </source>
</evidence>
<evidence type="ECO:0000256" key="1">
    <source>
        <dbReference type="SAM" id="Phobius"/>
    </source>
</evidence>
<feature type="transmembrane region" description="Helical" evidence="1">
    <location>
        <begin position="6"/>
        <end position="23"/>
    </location>
</feature>
<feature type="transmembrane region" description="Helical" evidence="1">
    <location>
        <begin position="101"/>
        <end position="121"/>
    </location>
</feature>
<sequence length="124" mass="14241">MLGAVFMIGSNVLLGLYLLYKLITGESKYYLQMFSVVLLCFGLSATMWMMYLEFPRDEVGLVLYGSLGVFGVLAPIGYVVQYRLSSRYQRERLRRQLWEATATLFLYAGLILVIIFVGKLFRLI</sequence>
<dbReference type="KEGG" id="tum:CBW65_22385"/>
<name>A0A1Y0IVC6_9BACL</name>
<dbReference type="EMBL" id="CP021434">
    <property type="protein sequence ID" value="ARU63435.1"/>
    <property type="molecule type" value="Genomic_DNA"/>
</dbReference>
<protein>
    <submittedName>
        <fullName evidence="2">Uncharacterized protein</fullName>
    </submittedName>
</protein>
<feature type="transmembrane region" description="Helical" evidence="1">
    <location>
        <begin position="30"/>
        <end position="49"/>
    </location>
</feature>
<dbReference type="AlphaFoldDB" id="A0A1Y0IVC6"/>
<organism evidence="2 3">
    <name type="scientific">Tumebacillus avium</name>
    <dbReference type="NCBI Taxonomy" id="1903704"/>
    <lineage>
        <taxon>Bacteria</taxon>
        <taxon>Bacillati</taxon>
        <taxon>Bacillota</taxon>
        <taxon>Bacilli</taxon>
        <taxon>Bacillales</taxon>
        <taxon>Alicyclobacillaceae</taxon>
        <taxon>Tumebacillus</taxon>
    </lineage>
</organism>
<keyword evidence="1" id="KW-1133">Transmembrane helix</keyword>
<proteinExistence type="predicted"/>
<dbReference type="Proteomes" id="UP000195437">
    <property type="component" value="Chromosome"/>
</dbReference>
<keyword evidence="1" id="KW-0812">Transmembrane</keyword>